<evidence type="ECO:0008006" key="3">
    <source>
        <dbReference type="Google" id="ProtNLM"/>
    </source>
</evidence>
<dbReference type="OrthoDB" id="9764804at2"/>
<sequence>MKYTFTFIIALVFISCSNSNDEEPMEPDSSSNEIEILEIIQKKVRIGDTIVINGNNLDKITSFKFKTIDDELENLSEIAPLEKSLEEIKVIVPTLNNELFELFIFQNNSLINSTSLNLIGTFPLKFNFNHDDVKSVKIVNDKTAFVAAGSKLYKTIDGGYDWELIKDFGYYIGSSMFFINESLGWVEIYDDWNSILYYTNDGGITFNKIFENNFAYKSIIQIYFSSPTNGYLLTTKGEIYQTDDNLNFDLIYDFPNSNEGSGYTEFFNLSVFNNTLVASGESGPNGNEPILIKKTGSIFNYSTFDKVINNVQLINDSKAYQIRKTSGFEDRLFFTNDISSNWEETSNKRIHDFFFTSKDKGIGVSSNINYGNHIIFETYDGGKNWINKFDFKDFEYTLDIDFYNNTGLITGYRGKIWKHIFE</sequence>
<dbReference type="AlphaFoldDB" id="A0A023C0V0"/>
<name>A0A023C0V0_9FLAO</name>
<dbReference type="RefSeq" id="WP_034238696.1">
    <property type="nucleotide sequence ID" value="NZ_AQRA01000001.1"/>
</dbReference>
<comment type="caution">
    <text evidence="1">The sequence shown here is derived from an EMBL/GenBank/DDBJ whole genome shotgun (WGS) entry which is preliminary data.</text>
</comment>
<accession>A0A023C0V0</accession>
<dbReference type="eggNOG" id="ENOG502ZB8V">
    <property type="taxonomic scope" value="Bacteria"/>
</dbReference>
<dbReference type="STRING" id="1317122.ATO12_03635"/>
<gene>
    <name evidence="1" type="ORF">ATO12_03635</name>
</gene>
<proteinExistence type="predicted"/>
<reference evidence="1 2" key="1">
    <citation type="submission" date="2014-04" db="EMBL/GenBank/DDBJ databases">
        <title>Aquimarina sp. 22II-S11-z7 Genome Sequencing.</title>
        <authorList>
            <person name="Lai Q."/>
        </authorList>
    </citation>
    <scope>NUCLEOTIDE SEQUENCE [LARGE SCALE GENOMIC DNA]</scope>
    <source>
        <strain evidence="1 2">22II-S11-z7</strain>
    </source>
</reference>
<dbReference type="PROSITE" id="PS51257">
    <property type="entry name" value="PROKAR_LIPOPROTEIN"/>
    <property type="match status" value="1"/>
</dbReference>
<organism evidence="1 2">
    <name type="scientific">Aquimarina atlantica</name>
    <dbReference type="NCBI Taxonomy" id="1317122"/>
    <lineage>
        <taxon>Bacteria</taxon>
        <taxon>Pseudomonadati</taxon>
        <taxon>Bacteroidota</taxon>
        <taxon>Flavobacteriia</taxon>
        <taxon>Flavobacteriales</taxon>
        <taxon>Flavobacteriaceae</taxon>
        <taxon>Aquimarina</taxon>
    </lineage>
</organism>
<keyword evidence="2" id="KW-1185">Reference proteome</keyword>
<evidence type="ECO:0000313" key="2">
    <source>
        <dbReference type="Proteomes" id="UP000023541"/>
    </source>
</evidence>
<dbReference type="SUPFAM" id="SSF110296">
    <property type="entry name" value="Oligoxyloglucan reducing end-specific cellobiohydrolase"/>
    <property type="match status" value="1"/>
</dbReference>
<dbReference type="Proteomes" id="UP000023541">
    <property type="component" value="Unassembled WGS sequence"/>
</dbReference>
<evidence type="ECO:0000313" key="1">
    <source>
        <dbReference type="EMBL" id="EZH75895.1"/>
    </source>
</evidence>
<protein>
    <recommendedName>
        <fullName evidence="3">Photosynthesis system II assembly factor Ycf48/Hcf136-like domain-containing protein</fullName>
    </recommendedName>
</protein>
<dbReference type="EMBL" id="AQRA01000001">
    <property type="protein sequence ID" value="EZH75895.1"/>
    <property type="molecule type" value="Genomic_DNA"/>
</dbReference>